<dbReference type="Gene3D" id="3.30.710.10">
    <property type="entry name" value="Potassium Channel Kv1.1, Chain A"/>
    <property type="match status" value="1"/>
</dbReference>
<dbReference type="PROSITE" id="PS50097">
    <property type="entry name" value="BTB"/>
    <property type="match status" value="1"/>
</dbReference>
<evidence type="ECO:0000313" key="2">
    <source>
        <dbReference type="EMBL" id="ELQ70351.1"/>
    </source>
</evidence>
<feature type="domain" description="BTB" evidence="1">
    <location>
        <begin position="293"/>
        <end position="359"/>
    </location>
</feature>
<reference evidence="2" key="1">
    <citation type="journal article" date="2012" name="PLoS Genet.">
        <title>Comparative analysis of the genomes of two field isolates of the rice blast fungus Magnaporthe oryzae.</title>
        <authorList>
            <person name="Xue M."/>
            <person name="Yang J."/>
            <person name="Li Z."/>
            <person name="Hu S."/>
            <person name="Yao N."/>
            <person name="Dean R.A."/>
            <person name="Zhao W."/>
            <person name="Shen M."/>
            <person name="Zhang H."/>
            <person name="Li C."/>
            <person name="Liu L."/>
            <person name="Cao L."/>
            <person name="Xu X."/>
            <person name="Xing Y."/>
            <person name="Hsiang T."/>
            <person name="Zhang Z."/>
            <person name="Xu J.R."/>
            <person name="Peng Y.L."/>
        </authorList>
    </citation>
    <scope>NUCLEOTIDE SEQUENCE [LARGE SCALE GENOMIC DNA]</scope>
    <source>
        <strain evidence="2">P131</strain>
    </source>
</reference>
<protein>
    <recommendedName>
        <fullName evidence="1">BTB domain-containing protein</fullName>
    </recommendedName>
</protein>
<dbReference type="InterPro" id="IPR000210">
    <property type="entry name" value="BTB/POZ_dom"/>
</dbReference>
<dbReference type="PANTHER" id="PTHR47843">
    <property type="entry name" value="BTB DOMAIN-CONTAINING PROTEIN-RELATED"/>
    <property type="match status" value="1"/>
</dbReference>
<dbReference type="SUPFAM" id="SSF54695">
    <property type="entry name" value="POZ domain"/>
    <property type="match status" value="1"/>
</dbReference>
<evidence type="ECO:0000259" key="1">
    <source>
        <dbReference type="PROSITE" id="PS50097"/>
    </source>
</evidence>
<organism>
    <name type="scientific">Pyricularia oryzae (strain P131)</name>
    <name type="common">Rice blast fungus</name>
    <name type="synonym">Magnaporthe oryzae</name>
    <dbReference type="NCBI Taxonomy" id="1143193"/>
    <lineage>
        <taxon>Eukaryota</taxon>
        <taxon>Fungi</taxon>
        <taxon>Dikarya</taxon>
        <taxon>Ascomycota</taxon>
        <taxon>Pezizomycotina</taxon>
        <taxon>Sordariomycetes</taxon>
        <taxon>Sordariomycetidae</taxon>
        <taxon>Magnaporthales</taxon>
        <taxon>Pyriculariaceae</taxon>
        <taxon>Pyricularia</taxon>
    </lineage>
</organism>
<dbReference type="CDD" id="cd18186">
    <property type="entry name" value="BTB_POZ_ZBTB_KLHL-like"/>
    <property type="match status" value="1"/>
</dbReference>
<dbReference type="PANTHER" id="PTHR47843:SF5">
    <property type="entry name" value="BTB_POZ DOMAIN PROTEIN"/>
    <property type="match status" value="1"/>
</dbReference>
<accession>L7JQ29</accession>
<dbReference type="Pfam" id="PF00651">
    <property type="entry name" value="BTB"/>
    <property type="match status" value="1"/>
</dbReference>
<gene>
    <name evidence="2" type="ORF">OOW_P131scaffold00042g3</name>
</gene>
<sequence length="486" mass="55394">MLELSTGIFLPSFLYFARRIPKPQTACLNKCRALCHNYEAEDNLLQAYIQESPEMTSIEHAFQTNQHIPDSRCRSPDSSGTTPHHLLYSQWQIEVAAPAVCAPSTGRAWPERVGRVAVEFKHLRQRGCAFTLRYLPKRNDGGLWCSDCVWSGLGRRRRHGCISWIYDWADEVVGLKSGATLSRAGVPVTALSLLPGNGRYYIRKAKAIRAVVQQFRPHALWDEDLVGVLKSLLDDNMFLSDYYANEAFPELFPSAEENPTETQTAGSETELKMTQESKGSWLCHRLYSHADYSDFMISGDGKDYRVHKAVVCPQSEYFSTACRAFKEAETNRIDLQEDDPQAVQLMVCFFYHEDYGVTQNALTKEDPREILGQPIVPQDSSQLDTHIKVHVLADKYCLDKLKALSQTKFRDAAGKYYSSEDFLQAAREVYKMELQALKAEVVGTFARSHEELLRKEMVRNVLLKVPKLGTDVLLYLNPKPRKFEKW</sequence>
<dbReference type="EMBL" id="JH795062">
    <property type="protein sequence ID" value="ELQ70351.1"/>
    <property type="molecule type" value="Genomic_DNA"/>
</dbReference>
<name>L7JQ29_PYRO1</name>
<dbReference type="InterPro" id="IPR011333">
    <property type="entry name" value="SKP1/BTB/POZ_sf"/>
</dbReference>
<proteinExistence type="predicted"/>
<dbReference type="AlphaFoldDB" id="L7JQ29"/>